<gene>
    <name evidence="3" type="ORF">HKBW3S42_02253</name>
</gene>
<dbReference type="Proteomes" id="UP000568877">
    <property type="component" value="Unassembled WGS sequence"/>
</dbReference>
<dbReference type="InterPro" id="IPR001789">
    <property type="entry name" value="Sig_transdc_resp-reg_receiver"/>
</dbReference>
<protein>
    <recommendedName>
        <fullName evidence="2">Response regulatory domain-containing protein</fullName>
    </recommendedName>
</protein>
<evidence type="ECO:0000259" key="2">
    <source>
        <dbReference type="PROSITE" id="PS50110"/>
    </source>
</evidence>
<dbReference type="AlphaFoldDB" id="A0A6V8PQ82"/>
<accession>A0A6V8PQ82</accession>
<dbReference type="EMBL" id="BLSA01000807">
    <property type="protein sequence ID" value="GFP33914.1"/>
    <property type="molecule type" value="Genomic_DNA"/>
</dbReference>
<proteinExistence type="predicted"/>
<evidence type="ECO:0000313" key="4">
    <source>
        <dbReference type="Proteomes" id="UP000568877"/>
    </source>
</evidence>
<dbReference type="InterPro" id="IPR011006">
    <property type="entry name" value="CheY-like_superfamily"/>
</dbReference>
<feature type="domain" description="Response regulatory" evidence="2">
    <location>
        <begin position="12"/>
        <end position="41"/>
    </location>
</feature>
<sequence>MNQESVGEHKSQILVVDDDARNVKLLGDLLSAMGYEVAKAF</sequence>
<evidence type="ECO:0000313" key="3">
    <source>
        <dbReference type="EMBL" id="GFP33914.1"/>
    </source>
</evidence>
<organism evidence="3 4">
    <name type="scientific">Candidatus Hakubella thermalkaliphila</name>
    <dbReference type="NCBI Taxonomy" id="2754717"/>
    <lineage>
        <taxon>Bacteria</taxon>
        <taxon>Bacillati</taxon>
        <taxon>Actinomycetota</taxon>
        <taxon>Actinomycetota incertae sedis</taxon>
        <taxon>Candidatus Hakubellales</taxon>
        <taxon>Candidatus Hakubellaceae</taxon>
        <taxon>Candidatus Hakubella</taxon>
    </lineage>
</organism>
<name>A0A6V8PQ82_9ACTN</name>
<dbReference type="GO" id="GO:0000160">
    <property type="term" value="P:phosphorelay signal transduction system"/>
    <property type="evidence" value="ECO:0007669"/>
    <property type="project" value="InterPro"/>
</dbReference>
<comment type="caution">
    <text evidence="3">The sequence shown here is derived from an EMBL/GenBank/DDBJ whole genome shotgun (WGS) entry which is preliminary data.</text>
</comment>
<reference evidence="3 4" key="1">
    <citation type="journal article" date="2020" name="Front. Microbiol.">
        <title>Single-cell genomics of novel Actinobacteria with the Wood-Ljungdahl pathway discovered in a serpentinizing system.</title>
        <authorList>
            <person name="Merino N."/>
            <person name="Kawai M."/>
            <person name="Boyd E.S."/>
            <person name="Colman D.R."/>
            <person name="McGlynn S.E."/>
            <person name="Nealson K.H."/>
            <person name="Kurokawa K."/>
            <person name="Hongoh Y."/>
        </authorList>
    </citation>
    <scope>NUCLEOTIDE SEQUENCE [LARGE SCALE GENOMIC DNA]</scope>
    <source>
        <strain evidence="3 4">S42</strain>
    </source>
</reference>
<evidence type="ECO:0000256" key="1">
    <source>
        <dbReference type="PROSITE-ProRule" id="PRU00169"/>
    </source>
</evidence>
<dbReference type="PROSITE" id="PS50110">
    <property type="entry name" value="RESPONSE_REGULATORY"/>
    <property type="match status" value="1"/>
</dbReference>
<comment type="caution">
    <text evidence="1">Lacks conserved residue(s) required for the propagation of feature annotation.</text>
</comment>
<dbReference type="SUPFAM" id="SSF52172">
    <property type="entry name" value="CheY-like"/>
    <property type="match status" value="1"/>
</dbReference>
<feature type="non-terminal residue" evidence="3">
    <location>
        <position position="41"/>
    </location>
</feature>
<dbReference type="Gene3D" id="3.40.50.2300">
    <property type="match status" value="1"/>
</dbReference>